<accession>A0A382D7G1</accession>
<feature type="domain" description="NAD-dependent epimerase/dehydratase" evidence="1">
    <location>
        <begin position="20"/>
        <end position="185"/>
    </location>
</feature>
<dbReference type="Gene3D" id="3.40.50.720">
    <property type="entry name" value="NAD(P)-binding Rossmann-like Domain"/>
    <property type="match status" value="1"/>
</dbReference>
<dbReference type="CDD" id="cd08946">
    <property type="entry name" value="SDR_e"/>
    <property type="match status" value="1"/>
</dbReference>
<gene>
    <name evidence="2" type="ORF">METZ01_LOCUS186387</name>
</gene>
<dbReference type="AlphaFoldDB" id="A0A382D7G1"/>
<protein>
    <recommendedName>
        <fullName evidence="1">NAD-dependent epimerase/dehydratase domain-containing protein</fullName>
    </recommendedName>
</protein>
<dbReference type="PANTHER" id="PTHR43725">
    <property type="entry name" value="UDP-GLUCOSE 4-EPIMERASE"/>
    <property type="match status" value="1"/>
</dbReference>
<sequence>MSGPDAAPISSDEPGWRNPILVIGGTGHVGAALCDFLLDRGHPVTAASRTDSPVFESPAIRRIRLDVTEPTDTAPLPPSVTAVICPWVDNSSGAEPYWIGHLLERLAGVGTNSVVYFSTMWVYGAPADCFLTESTPTAPTSPYSAAHLHNESVLTDRAQDLGLDISILRMANLVGPDQFYRYRSKVSFAHELVEMAVRNKVIVLRSPPSTPRNLLTRTLLHHDLTAVLDRNVVKRRVDIINLGGGSTTTVVEVARKVAEMTERYDGAPVRVEYPSEPTAQPTFHLDTTKIRSIAGSGTDDLTA</sequence>
<dbReference type="InterPro" id="IPR001509">
    <property type="entry name" value="Epimerase_deHydtase"/>
</dbReference>
<evidence type="ECO:0000259" key="1">
    <source>
        <dbReference type="Pfam" id="PF01370"/>
    </source>
</evidence>
<proteinExistence type="predicted"/>
<evidence type="ECO:0000313" key="2">
    <source>
        <dbReference type="EMBL" id="SVB33533.1"/>
    </source>
</evidence>
<dbReference type="Pfam" id="PF01370">
    <property type="entry name" value="Epimerase"/>
    <property type="match status" value="1"/>
</dbReference>
<reference evidence="2" key="1">
    <citation type="submission" date="2018-05" db="EMBL/GenBank/DDBJ databases">
        <authorList>
            <person name="Lanie J.A."/>
            <person name="Ng W.-L."/>
            <person name="Kazmierczak K.M."/>
            <person name="Andrzejewski T.M."/>
            <person name="Davidsen T.M."/>
            <person name="Wayne K.J."/>
            <person name="Tettelin H."/>
            <person name="Glass J.I."/>
            <person name="Rusch D."/>
            <person name="Podicherti R."/>
            <person name="Tsui H.-C.T."/>
            <person name="Winkler M.E."/>
        </authorList>
    </citation>
    <scope>NUCLEOTIDE SEQUENCE</scope>
</reference>
<name>A0A382D7G1_9ZZZZ</name>
<dbReference type="InterPro" id="IPR036291">
    <property type="entry name" value="NAD(P)-bd_dom_sf"/>
</dbReference>
<dbReference type="EMBL" id="UINC01037681">
    <property type="protein sequence ID" value="SVB33533.1"/>
    <property type="molecule type" value="Genomic_DNA"/>
</dbReference>
<dbReference type="SUPFAM" id="SSF51735">
    <property type="entry name" value="NAD(P)-binding Rossmann-fold domains"/>
    <property type="match status" value="1"/>
</dbReference>
<feature type="non-terminal residue" evidence="2">
    <location>
        <position position="303"/>
    </location>
</feature>
<organism evidence="2">
    <name type="scientific">marine metagenome</name>
    <dbReference type="NCBI Taxonomy" id="408172"/>
    <lineage>
        <taxon>unclassified sequences</taxon>
        <taxon>metagenomes</taxon>
        <taxon>ecological metagenomes</taxon>
    </lineage>
</organism>